<evidence type="ECO:0000256" key="1">
    <source>
        <dbReference type="PIRSR" id="PIRSR001220-1"/>
    </source>
</evidence>
<dbReference type="EMBL" id="AM920689">
    <property type="protein sequence ID" value="CAP52859.1"/>
    <property type="molecule type" value="Genomic_DNA"/>
</dbReference>
<dbReference type="EC" id="3.5.1.1" evidence="4"/>
<evidence type="ECO:0000313" key="4">
    <source>
        <dbReference type="EMBL" id="CAP52859.1"/>
    </source>
</evidence>
<dbReference type="GO" id="GO:0004067">
    <property type="term" value="F:asparaginase activity"/>
    <property type="evidence" value="ECO:0007669"/>
    <property type="project" value="UniProtKB-UniRule"/>
</dbReference>
<dbReference type="Pfam" id="PF00710">
    <property type="entry name" value="Asparaginase"/>
    <property type="match status" value="1"/>
</dbReference>
<feature type="binding site" evidence="2">
    <location>
        <position position="139"/>
    </location>
    <ligand>
        <name>substrate</name>
    </ligand>
</feature>
<dbReference type="KEGG" id="xca:xcc-b100_3494"/>
<dbReference type="Proteomes" id="UP000001188">
    <property type="component" value="Chromosome"/>
</dbReference>
<dbReference type="PROSITE" id="PS51732">
    <property type="entry name" value="ASN_GLN_ASE_3"/>
    <property type="match status" value="1"/>
</dbReference>
<reference evidence="4 5" key="1">
    <citation type="journal article" date="2008" name="J. Biotechnol.">
        <title>The genome of Xanthomonas campestris pv. campestris B100 and its use for the reconstruction of metabolic pathways involved in xanthan biosynthesis.</title>
        <authorList>
            <person name="Vorholter F.J."/>
            <person name="Schneiker S."/>
            <person name="Goesmann A."/>
            <person name="Krause L."/>
            <person name="Bekel T."/>
            <person name="Kaiser O."/>
            <person name="Linke B."/>
            <person name="Patschkowski T."/>
            <person name="Ruckert C."/>
            <person name="Schmid J."/>
            <person name="Sidhu V.K."/>
            <person name="Sieber V."/>
            <person name="Tauch A."/>
            <person name="Watt S.A."/>
            <person name="Weisshaar B."/>
            <person name="Becker A."/>
            <person name="Niehaus K."/>
            <person name="Puhler A."/>
        </authorList>
    </citation>
    <scope>NUCLEOTIDE SEQUENCE [LARGE SCALE GENOMIC DNA]</scope>
    <source>
        <strain evidence="4 5">B100</strain>
    </source>
</reference>
<accession>B0RUB7</accession>
<dbReference type="AlphaFoldDB" id="B0RUB7"/>
<dbReference type="HOGENOM" id="CLU_019134_4_1_6"/>
<organism evidence="4 5">
    <name type="scientific">Xanthomonas campestris pv. campestris (strain B100)</name>
    <dbReference type="NCBI Taxonomy" id="509169"/>
    <lineage>
        <taxon>Bacteria</taxon>
        <taxon>Pseudomonadati</taxon>
        <taxon>Pseudomonadota</taxon>
        <taxon>Gammaproteobacteria</taxon>
        <taxon>Lysobacterales</taxon>
        <taxon>Lysobacteraceae</taxon>
        <taxon>Xanthomonas</taxon>
    </lineage>
</organism>
<dbReference type="SUPFAM" id="SSF53774">
    <property type="entry name" value="Glutaminase/Asparaginase"/>
    <property type="match status" value="1"/>
</dbReference>
<dbReference type="Gene3D" id="3.40.50.1170">
    <property type="entry name" value="L-asparaginase, N-terminal domain"/>
    <property type="match status" value="1"/>
</dbReference>
<dbReference type="PIRSF" id="PIRSF500176">
    <property type="entry name" value="L_ASNase"/>
    <property type="match status" value="1"/>
</dbReference>
<dbReference type="PRINTS" id="PR00139">
    <property type="entry name" value="ASNGLNASE"/>
</dbReference>
<name>B0RUB7_XANCB</name>
<dbReference type="InterPro" id="IPR036152">
    <property type="entry name" value="Asp/glu_Ase-like_sf"/>
</dbReference>
<gene>
    <name evidence="4" type="ORF">XCCB100_3494</name>
</gene>
<feature type="active site" description="O-isoaspartyl threonine intermediate" evidence="1">
    <location>
        <position position="97"/>
    </location>
</feature>
<sequence>MTLNGHGIPERGTVMQWKDGAGKRACGDARARVTAAAVHHASRCRALHRNAPCPARPPPAPLAPAPYHGDPRAALHRAGPTGPAAMEDLLIVTTGGTIDKIYFDDKSDYQIGDPQIGQILKELGVTFRFTVIPIIRKDSLHITQEDRELIRATIQAQPARQVLITHGTDSMVETGKVLQSIADKTIVMTGALNPARFRGSDAEFNIGCAVGAVQTLPAGVYIAMNGRIWNPETVRKNVAANRFEPV</sequence>
<keyword evidence="4" id="KW-0378">Hydrolase</keyword>
<feature type="domain" description="L-asparaginase N-terminal" evidence="3">
    <location>
        <begin position="89"/>
        <end position="240"/>
    </location>
</feature>
<proteinExistence type="predicted"/>
<protein>
    <submittedName>
        <fullName evidence="4">Asparaginase, probable</fullName>
        <ecNumber evidence="4">3.5.1.1</ecNumber>
    </submittedName>
</protein>
<dbReference type="InterPro" id="IPR027474">
    <property type="entry name" value="L-asparaginase_N"/>
</dbReference>
<feature type="binding site" evidence="2">
    <location>
        <begin position="168"/>
        <end position="169"/>
    </location>
    <ligand>
        <name>substrate</name>
    </ligand>
</feature>
<dbReference type="InterPro" id="IPR037152">
    <property type="entry name" value="L-asparaginase_N_sf"/>
</dbReference>
<evidence type="ECO:0000313" key="5">
    <source>
        <dbReference type="Proteomes" id="UP000001188"/>
    </source>
</evidence>
<dbReference type="InterPro" id="IPR006034">
    <property type="entry name" value="Asparaginase/glutaminase-like"/>
</dbReference>
<evidence type="ECO:0000259" key="3">
    <source>
        <dbReference type="Pfam" id="PF00710"/>
    </source>
</evidence>
<evidence type="ECO:0000256" key="2">
    <source>
        <dbReference type="PIRSR" id="PIRSR001220-2"/>
    </source>
</evidence>
<dbReference type="PIRSF" id="PIRSF001220">
    <property type="entry name" value="L-ASNase_gatD"/>
    <property type="match status" value="1"/>
</dbReference>